<name>A0A8S8XDE9_9PROT</name>
<dbReference type="SMART" id="SM00491">
    <property type="entry name" value="HELICc2"/>
    <property type="match status" value="1"/>
</dbReference>
<evidence type="ECO:0000313" key="7">
    <source>
        <dbReference type="Proteomes" id="UP000681075"/>
    </source>
</evidence>
<keyword evidence="2" id="KW-0378">Hydrolase</keyword>
<sequence>MSTLPYPALAVGATRAAWLARDGELVTLTLDEAAKLAQREPPLVVHRNFVARRLGLDRLQALDLLELYAFIHPAKFCLPTPRGLARALDLTPPGDLEDEAAILPKLVGALLDDAIEGKIDQKSDPVEIAQALLEVRWPWAAPILSALGAPLTPPRTRNGLSVWSRLPEWREEAPPDPPGTEPVDPADARRRLAELTGVNAEPRPSQADYASAVSLAFAPREDHGVPIAVLAEAGTGVGKTLGYLAPATLWAEKNGAPVWISTYTRNLQHQIDTEAARRWPDPIERAKKVVLRKGRENYLCLLNYDDALRGAAATPATLPALGLIARWIAATRDGDLGGDLPGWLVDLLGRVRISSLADKRGECVYGACEHHKRCFVERSVRAAREADLVVANHALVMVRAARGDEADLPSRYVFDEGHHIFDAADSAFAAHLTGLETSELRRWLIGAEAARSSRARGIKRRIEDLVREDEDAKAAIDAIGRAAQALPGEGWPTRIGGDGAKGAAELFLAAVRRQVYARAEGSDGPYSIECDVAPAADDVREHAANLRAALDALATPMRDLAKRLRARLEEEGEYFEADTRTRMDAMARALERREQEQLTAWRAMLAELGKGAPDGLVDWFGVERIDGRDFDCGWYRHFTDPTAPFMASLAPSAHGFVVTSATLTDGSSDEMEDWRAAEQRTGVGRLLVPAVRARVPSPFDYAKQTRVFVVNDVRKDDLDQVAAAYRALFLAAGGGALGLFTAVARLKAVHARIAPAIEAAGLPILAQHVDQMDVQTLIEIFRGEGDACLLGTDAVRDGVDVPGRALRLIVFDRVPWPRPDLLHKARRAAFGNKAWDDRLTRLRLRQAFGRLVRRADDHGVFVLLDPMLPSRLAPAFPPGVDVVRCGLAEAVAATRDFLEPPARCTDAA</sequence>
<dbReference type="GO" id="GO:0003676">
    <property type="term" value="F:nucleic acid binding"/>
    <property type="evidence" value="ECO:0007669"/>
    <property type="project" value="InterPro"/>
</dbReference>
<dbReference type="Gene3D" id="3.40.50.300">
    <property type="entry name" value="P-loop containing nucleotide triphosphate hydrolases"/>
    <property type="match status" value="2"/>
</dbReference>
<keyword evidence="1" id="KW-0547">Nucleotide-binding</keyword>
<dbReference type="EMBL" id="BOPV01000001">
    <property type="protein sequence ID" value="GIL39200.1"/>
    <property type="molecule type" value="Genomic_DNA"/>
</dbReference>
<evidence type="ECO:0000256" key="3">
    <source>
        <dbReference type="ARBA" id="ARBA00022840"/>
    </source>
</evidence>
<dbReference type="PANTHER" id="PTHR11472:SF34">
    <property type="entry name" value="REGULATOR OF TELOMERE ELONGATION HELICASE 1"/>
    <property type="match status" value="1"/>
</dbReference>
<dbReference type="GO" id="GO:0005524">
    <property type="term" value="F:ATP binding"/>
    <property type="evidence" value="ECO:0007669"/>
    <property type="project" value="UniProtKB-KW"/>
</dbReference>
<dbReference type="PANTHER" id="PTHR11472">
    <property type="entry name" value="DNA REPAIR DEAD HELICASE RAD3/XP-D SUBFAMILY MEMBER"/>
    <property type="match status" value="1"/>
</dbReference>
<dbReference type="RefSeq" id="WP_420242298.1">
    <property type="nucleotide sequence ID" value="NZ_BOPV01000001.1"/>
</dbReference>
<dbReference type="GO" id="GO:0016818">
    <property type="term" value="F:hydrolase activity, acting on acid anhydrides, in phosphorus-containing anhydrides"/>
    <property type="evidence" value="ECO:0007669"/>
    <property type="project" value="InterPro"/>
</dbReference>
<dbReference type="GO" id="GO:0006139">
    <property type="term" value="P:nucleobase-containing compound metabolic process"/>
    <property type="evidence" value="ECO:0007669"/>
    <property type="project" value="InterPro"/>
</dbReference>
<keyword evidence="7" id="KW-1185">Reference proteome</keyword>
<evidence type="ECO:0000313" key="6">
    <source>
        <dbReference type="EMBL" id="GIL39200.1"/>
    </source>
</evidence>
<evidence type="ECO:0000256" key="4">
    <source>
        <dbReference type="ARBA" id="ARBA00038058"/>
    </source>
</evidence>
<gene>
    <name evidence="6" type="ORF">TMPK1_14370</name>
</gene>
<evidence type="ECO:0000256" key="1">
    <source>
        <dbReference type="ARBA" id="ARBA00022741"/>
    </source>
</evidence>
<reference evidence="6" key="1">
    <citation type="submission" date="2021-02" db="EMBL/GenBank/DDBJ databases">
        <title>Genome sequence of Rhodospirillales sp. strain TMPK1 isolated from soil.</title>
        <authorList>
            <person name="Nakai R."/>
            <person name="Kusada H."/>
            <person name="Tamaki H."/>
        </authorList>
    </citation>
    <scope>NUCLEOTIDE SEQUENCE</scope>
    <source>
        <strain evidence="6">TMPK1</strain>
    </source>
</reference>
<dbReference type="SUPFAM" id="SSF52540">
    <property type="entry name" value="P-loop containing nucleoside triphosphate hydrolases"/>
    <property type="match status" value="1"/>
</dbReference>
<proteinExistence type="inferred from homology"/>
<dbReference type="PROSITE" id="PS51193">
    <property type="entry name" value="HELICASE_ATP_BIND_2"/>
    <property type="match status" value="1"/>
</dbReference>
<dbReference type="InterPro" id="IPR045028">
    <property type="entry name" value="DinG/Rad3-like"/>
</dbReference>
<dbReference type="AlphaFoldDB" id="A0A8S8XDE9"/>
<dbReference type="InterPro" id="IPR027417">
    <property type="entry name" value="P-loop_NTPase"/>
</dbReference>
<protein>
    <submittedName>
        <fullName evidence="6">DNA helicase</fullName>
    </submittedName>
</protein>
<dbReference type="InterPro" id="IPR006555">
    <property type="entry name" value="ATP-dep_Helicase_C"/>
</dbReference>
<evidence type="ECO:0000259" key="5">
    <source>
        <dbReference type="PROSITE" id="PS51193"/>
    </source>
</evidence>
<organism evidence="6 7">
    <name type="scientific">Roseiterribacter gracilis</name>
    <dbReference type="NCBI Taxonomy" id="2812848"/>
    <lineage>
        <taxon>Bacteria</taxon>
        <taxon>Pseudomonadati</taxon>
        <taxon>Pseudomonadota</taxon>
        <taxon>Alphaproteobacteria</taxon>
        <taxon>Rhodospirillales</taxon>
        <taxon>Roseiterribacteraceae</taxon>
        <taxon>Roseiterribacter</taxon>
    </lineage>
</organism>
<dbReference type="InterPro" id="IPR014013">
    <property type="entry name" value="Helic_SF1/SF2_ATP-bd_DinG/Rad3"/>
</dbReference>
<dbReference type="Pfam" id="PF13307">
    <property type="entry name" value="Helicase_C_2"/>
    <property type="match status" value="1"/>
</dbReference>
<comment type="caution">
    <text evidence="6">The sequence shown here is derived from an EMBL/GenBank/DDBJ whole genome shotgun (WGS) entry which is preliminary data.</text>
</comment>
<keyword evidence="6" id="KW-0347">Helicase</keyword>
<comment type="similarity">
    <text evidence="4">Belongs to the helicase family. DinG subfamily.</text>
</comment>
<accession>A0A8S8XDE9</accession>
<feature type="domain" description="Helicase ATP-binding" evidence="5">
    <location>
        <begin position="192"/>
        <end position="477"/>
    </location>
</feature>
<evidence type="ECO:0000256" key="2">
    <source>
        <dbReference type="ARBA" id="ARBA00022801"/>
    </source>
</evidence>
<keyword evidence="3" id="KW-0067">ATP-binding</keyword>
<dbReference type="GO" id="GO:0003678">
    <property type="term" value="F:DNA helicase activity"/>
    <property type="evidence" value="ECO:0007669"/>
    <property type="project" value="TreeGrafter"/>
</dbReference>
<dbReference type="Proteomes" id="UP000681075">
    <property type="component" value="Unassembled WGS sequence"/>
</dbReference>